<evidence type="ECO:0000313" key="3">
    <source>
        <dbReference type="Proteomes" id="UP000324222"/>
    </source>
</evidence>
<dbReference type="AlphaFoldDB" id="A0A5B7EV04"/>
<evidence type="ECO:0000256" key="1">
    <source>
        <dbReference type="SAM" id="MobiDB-lite"/>
    </source>
</evidence>
<comment type="caution">
    <text evidence="2">The sequence shown here is derived from an EMBL/GenBank/DDBJ whole genome shotgun (WGS) entry which is preliminary data.</text>
</comment>
<proteinExistence type="predicted"/>
<evidence type="ECO:0000313" key="2">
    <source>
        <dbReference type="EMBL" id="MPC36839.1"/>
    </source>
</evidence>
<feature type="region of interest" description="Disordered" evidence="1">
    <location>
        <begin position="100"/>
        <end position="127"/>
    </location>
</feature>
<dbReference type="Proteomes" id="UP000324222">
    <property type="component" value="Unassembled WGS sequence"/>
</dbReference>
<protein>
    <submittedName>
        <fullName evidence="2">Uncharacterized protein</fullName>
    </submittedName>
</protein>
<sequence>MNDAGILLNADLVGSPAEKRPVVLLHRGRVVEHGGRALTLDGVEGKRLALRRPVESPCKVDLVDRRATQHVTAQLSASLLKMAGGGGEFQFTAKMNIFRHGEGSDGKGDERGAGQEEAGRGGKGGECSLRAMQGWVEGGPLSGVHG</sequence>
<organism evidence="2 3">
    <name type="scientific">Portunus trituberculatus</name>
    <name type="common">Swimming crab</name>
    <name type="synonym">Neptunus trituberculatus</name>
    <dbReference type="NCBI Taxonomy" id="210409"/>
    <lineage>
        <taxon>Eukaryota</taxon>
        <taxon>Metazoa</taxon>
        <taxon>Ecdysozoa</taxon>
        <taxon>Arthropoda</taxon>
        <taxon>Crustacea</taxon>
        <taxon>Multicrustacea</taxon>
        <taxon>Malacostraca</taxon>
        <taxon>Eumalacostraca</taxon>
        <taxon>Eucarida</taxon>
        <taxon>Decapoda</taxon>
        <taxon>Pleocyemata</taxon>
        <taxon>Brachyura</taxon>
        <taxon>Eubrachyura</taxon>
        <taxon>Portunoidea</taxon>
        <taxon>Portunidae</taxon>
        <taxon>Portuninae</taxon>
        <taxon>Portunus</taxon>
    </lineage>
</organism>
<dbReference type="EMBL" id="VSRR010003618">
    <property type="protein sequence ID" value="MPC36839.1"/>
    <property type="molecule type" value="Genomic_DNA"/>
</dbReference>
<keyword evidence="3" id="KW-1185">Reference proteome</keyword>
<name>A0A5B7EV04_PORTR</name>
<accession>A0A5B7EV04</accession>
<feature type="compositionally biased region" description="Basic and acidic residues" evidence="1">
    <location>
        <begin position="100"/>
        <end position="120"/>
    </location>
</feature>
<gene>
    <name evidence="2" type="ORF">E2C01_030306</name>
</gene>
<reference evidence="2 3" key="1">
    <citation type="submission" date="2019-05" db="EMBL/GenBank/DDBJ databases">
        <title>Another draft genome of Portunus trituberculatus and its Hox gene families provides insights of decapod evolution.</title>
        <authorList>
            <person name="Jeong J.-H."/>
            <person name="Song I."/>
            <person name="Kim S."/>
            <person name="Choi T."/>
            <person name="Kim D."/>
            <person name="Ryu S."/>
            <person name="Kim W."/>
        </authorList>
    </citation>
    <scope>NUCLEOTIDE SEQUENCE [LARGE SCALE GENOMIC DNA]</scope>
    <source>
        <tissue evidence="2">Muscle</tissue>
    </source>
</reference>